<dbReference type="Gene3D" id="3.40.50.200">
    <property type="entry name" value="Peptidase S8/S53 domain"/>
    <property type="match status" value="1"/>
</dbReference>
<comment type="caution">
    <text evidence="5">Lacks conserved residue(s) required for the propagation of feature annotation.</text>
</comment>
<dbReference type="GO" id="GO:0006508">
    <property type="term" value="P:proteolysis"/>
    <property type="evidence" value="ECO:0007669"/>
    <property type="project" value="UniProtKB-KW"/>
</dbReference>
<dbReference type="InterPro" id="IPR000209">
    <property type="entry name" value="Peptidase_S8/S53_dom"/>
</dbReference>
<organism evidence="10 11">
    <name type="scientific">Streptomonospora mangrovi</name>
    <dbReference type="NCBI Taxonomy" id="2883123"/>
    <lineage>
        <taxon>Bacteria</taxon>
        <taxon>Bacillati</taxon>
        <taxon>Actinomycetota</taxon>
        <taxon>Actinomycetes</taxon>
        <taxon>Streptosporangiales</taxon>
        <taxon>Nocardiopsidaceae</taxon>
        <taxon>Streptomonospora</taxon>
    </lineage>
</organism>
<dbReference type="PANTHER" id="PTHR43806">
    <property type="entry name" value="PEPTIDASE S8"/>
    <property type="match status" value="1"/>
</dbReference>
<evidence type="ECO:0000256" key="6">
    <source>
        <dbReference type="SAM" id="MobiDB-lite"/>
    </source>
</evidence>
<evidence type="ECO:0000256" key="4">
    <source>
        <dbReference type="ARBA" id="ARBA00022825"/>
    </source>
</evidence>
<evidence type="ECO:0000313" key="11">
    <source>
        <dbReference type="Proteomes" id="UP001140076"/>
    </source>
</evidence>
<keyword evidence="7" id="KW-0472">Membrane</keyword>
<feature type="region of interest" description="Disordered" evidence="6">
    <location>
        <begin position="33"/>
        <end position="65"/>
    </location>
</feature>
<accession>A0A9X3NT12</accession>
<keyword evidence="2" id="KW-0645">Protease</keyword>
<keyword evidence="11" id="KW-1185">Reference proteome</keyword>
<keyword evidence="4" id="KW-0720">Serine protease</keyword>
<dbReference type="InterPro" id="IPR015500">
    <property type="entry name" value="Peptidase_S8_subtilisin-rel"/>
</dbReference>
<dbReference type="Proteomes" id="UP001140076">
    <property type="component" value="Unassembled WGS sequence"/>
</dbReference>
<evidence type="ECO:0000256" key="7">
    <source>
        <dbReference type="SAM" id="Phobius"/>
    </source>
</evidence>
<proteinExistence type="inferred from homology"/>
<dbReference type="SUPFAM" id="SSF52743">
    <property type="entry name" value="Subtilisin-like"/>
    <property type="match status" value="1"/>
</dbReference>
<reference evidence="10" key="1">
    <citation type="submission" date="2021-10" db="EMBL/GenBank/DDBJ databases">
        <title>Streptomonospora sp. nov., isolated from mangrove soil.</title>
        <authorList>
            <person name="Chen X."/>
            <person name="Ge X."/>
            <person name="Liu W."/>
        </authorList>
    </citation>
    <scope>NUCLEOTIDE SEQUENCE</scope>
    <source>
        <strain evidence="10">S1-112</strain>
    </source>
</reference>
<feature type="chain" id="PRO_5040760984" evidence="8">
    <location>
        <begin position="38"/>
        <end position="438"/>
    </location>
</feature>
<evidence type="ECO:0000256" key="1">
    <source>
        <dbReference type="ARBA" id="ARBA00011073"/>
    </source>
</evidence>
<dbReference type="InterPro" id="IPR036852">
    <property type="entry name" value="Peptidase_S8/S53_dom_sf"/>
</dbReference>
<feature type="signal peptide" evidence="8">
    <location>
        <begin position="1"/>
        <end position="37"/>
    </location>
</feature>
<evidence type="ECO:0000313" key="10">
    <source>
        <dbReference type="EMBL" id="MDA0567661.1"/>
    </source>
</evidence>
<dbReference type="RefSeq" id="WP_270074906.1">
    <property type="nucleotide sequence ID" value="NZ_JAJAQC010000068.1"/>
</dbReference>
<dbReference type="Pfam" id="PF00082">
    <property type="entry name" value="Peptidase_S8"/>
    <property type="match status" value="1"/>
</dbReference>
<evidence type="ECO:0000256" key="5">
    <source>
        <dbReference type="PROSITE-ProRule" id="PRU01240"/>
    </source>
</evidence>
<feature type="region of interest" description="Disordered" evidence="6">
    <location>
        <begin position="362"/>
        <end position="382"/>
    </location>
</feature>
<evidence type="ECO:0000256" key="2">
    <source>
        <dbReference type="ARBA" id="ARBA00022670"/>
    </source>
</evidence>
<dbReference type="InterPro" id="IPR050131">
    <property type="entry name" value="Peptidase_S8_subtilisin-like"/>
</dbReference>
<protein>
    <submittedName>
        <fullName evidence="10">S8 family serine peptidase</fullName>
    </submittedName>
</protein>
<sequence>MTPRKTGFARPRLRALTRAAGAAVALALVLPPAPAGASPSAEPSASPSPSPSASPSQPAALPPITPFMLGASGDDACVAAASTTVEETPWTHVSLGLDAVHRLTKGAGTTVAVLAGGVAADGPLADAVRGGAGADCRGYGTFLAGVVAARPEQGSGFVGVAPEARIVGVATGDPRSGVATPAEIASSLNDAVADGADVVLVGAAAWENSGRLDDAVAAAVEADVLVVAPASVTPESQPLAAYPAQDPAVLSVGSYDPEGAPAAASPPAVLEGDEAARTDVMAPGTQVMGVGPGGGHFVSGGDGVAAAFAAGTAALVRARHPDLSAEQVRERVIASAYGAMPGAEPEVVGRGPVDPMAALTGSPEGAEAAAPAGGGRFTPDPPSRGTWNVPVTVAVAGGSALLILVCVLGAVVLRRGRARGWRPATGQPATPGTEGERG</sequence>
<keyword evidence="8" id="KW-0732">Signal</keyword>
<name>A0A9X3NT12_9ACTN</name>
<feature type="compositionally biased region" description="Low complexity" evidence="6">
    <location>
        <begin position="362"/>
        <end position="371"/>
    </location>
</feature>
<keyword evidence="3" id="KW-0378">Hydrolase</keyword>
<evidence type="ECO:0000259" key="9">
    <source>
        <dbReference type="Pfam" id="PF00082"/>
    </source>
</evidence>
<dbReference type="PANTHER" id="PTHR43806:SF11">
    <property type="entry name" value="CEREVISIN-RELATED"/>
    <property type="match status" value="1"/>
</dbReference>
<keyword evidence="7" id="KW-1133">Transmembrane helix</keyword>
<evidence type="ECO:0000256" key="8">
    <source>
        <dbReference type="SAM" id="SignalP"/>
    </source>
</evidence>
<gene>
    <name evidence="10" type="ORF">LG943_25545</name>
</gene>
<keyword evidence="7" id="KW-0812">Transmembrane</keyword>
<feature type="domain" description="Peptidase S8/S53" evidence="9">
    <location>
        <begin position="134"/>
        <end position="336"/>
    </location>
</feature>
<dbReference type="PRINTS" id="PR00723">
    <property type="entry name" value="SUBTILISIN"/>
</dbReference>
<dbReference type="EMBL" id="JAJAQC010000068">
    <property type="protein sequence ID" value="MDA0567661.1"/>
    <property type="molecule type" value="Genomic_DNA"/>
</dbReference>
<evidence type="ECO:0000256" key="3">
    <source>
        <dbReference type="ARBA" id="ARBA00022801"/>
    </source>
</evidence>
<dbReference type="GO" id="GO:0004252">
    <property type="term" value="F:serine-type endopeptidase activity"/>
    <property type="evidence" value="ECO:0007669"/>
    <property type="project" value="InterPro"/>
</dbReference>
<dbReference type="AlphaFoldDB" id="A0A9X3NT12"/>
<feature type="transmembrane region" description="Helical" evidence="7">
    <location>
        <begin position="387"/>
        <end position="413"/>
    </location>
</feature>
<comment type="similarity">
    <text evidence="1 5">Belongs to the peptidase S8 family.</text>
</comment>
<comment type="caution">
    <text evidence="10">The sequence shown here is derived from an EMBL/GenBank/DDBJ whole genome shotgun (WGS) entry which is preliminary data.</text>
</comment>
<dbReference type="PROSITE" id="PS51892">
    <property type="entry name" value="SUBTILASE"/>
    <property type="match status" value="1"/>
</dbReference>
<feature type="compositionally biased region" description="Low complexity" evidence="6">
    <location>
        <begin position="33"/>
        <end position="45"/>
    </location>
</feature>